<dbReference type="AlphaFoldDB" id="A0A1B6JSS6"/>
<reference evidence="1" key="1">
    <citation type="submission" date="2015-11" db="EMBL/GenBank/DDBJ databases">
        <title>De novo transcriptome assembly of four potential Pierce s Disease insect vectors from Arizona vineyards.</title>
        <authorList>
            <person name="Tassone E.E."/>
        </authorList>
    </citation>
    <scope>NUCLEOTIDE SEQUENCE</scope>
</reference>
<dbReference type="SUPFAM" id="SSF51695">
    <property type="entry name" value="PLC-like phosphodiesterases"/>
    <property type="match status" value="1"/>
</dbReference>
<sequence length="174" mass="19431">PLGSARGKFIILSDNKEFQGFGMDYNSCDIQDDYNLKTNWDLYSKWEKIKSHLEKAINGDKNTMYINYLSGSGGSFPYFVASGHSSRGTSAPRLATGLTTPLFTNSYPDFPRISCLIGICTIAFEGTNILTKDKIIEYNTDGKKFKRTVGVIIADFPGDLLIDTIIQNNKFLEK</sequence>
<feature type="non-terminal residue" evidence="1">
    <location>
        <position position="1"/>
    </location>
</feature>
<evidence type="ECO:0000313" key="1">
    <source>
        <dbReference type="EMBL" id="JAT01964.1"/>
    </source>
</evidence>
<dbReference type="InterPro" id="IPR017946">
    <property type="entry name" value="PLC-like_Pdiesterase_TIM-brl"/>
</dbReference>
<organism evidence="1">
    <name type="scientific">Homalodisca liturata</name>
    <dbReference type="NCBI Taxonomy" id="320908"/>
    <lineage>
        <taxon>Eukaryota</taxon>
        <taxon>Metazoa</taxon>
        <taxon>Ecdysozoa</taxon>
        <taxon>Arthropoda</taxon>
        <taxon>Hexapoda</taxon>
        <taxon>Insecta</taxon>
        <taxon>Pterygota</taxon>
        <taxon>Neoptera</taxon>
        <taxon>Paraneoptera</taxon>
        <taxon>Hemiptera</taxon>
        <taxon>Auchenorrhyncha</taxon>
        <taxon>Membracoidea</taxon>
        <taxon>Cicadellidae</taxon>
        <taxon>Cicadellinae</taxon>
        <taxon>Proconiini</taxon>
        <taxon>Homalodisca</taxon>
    </lineage>
</organism>
<name>A0A1B6JSS6_9HEMI</name>
<protein>
    <submittedName>
        <fullName evidence="1">Uncharacterized protein</fullName>
    </submittedName>
</protein>
<proteinExistence type="predicted"/>
<accession>A0A1B6JSS6</accession>
<dbReference type="GO" id="GO:0008081">
    <property type="term" value="F:phosphoric diester hydrolase activity"/>
    <property type="evidence" value="ECO:0007669"/>
    <property type="project" value="InterPro"/>
</dbReference>
<dbReference type="Gene3D" id="3.20.20.190">
    <property type="entry name" value="Phosphatidylinositol (PI) phosphodiesterase"/>
    <property type="match status" value="1"/>
</dbReference>
<dbReference type="EMBL" id="GECU01005743">
    <property type="protein sequence ID" value="JAT01964.1"/>
    <property type="molecule type" value="Transcribed_RNA"/>
</dbReference>
<dbReference type="GO" id="GO:0006629">
    <property type="term" value="P:lipid metabolic process"/>
    <property type="evidence" value="ECO:0007669"/>
    <property type="project" value="InterPro"/>
</dbReference>
<gene>
    <name evidence="1" type="ORF">g.19789</name>
</gene>